<name>A0AAN6JM00_9BASI</name>
<reference evidence="2" key="1">
    <citation type="journal article" date="2023" name="PhytoFront">
        <title>Draft Genome Resources of Seven Strains of Tilletia horrida, Causal Agent of Kernel Smut of Rice.</title>
        <authorList>
            <person name="Khanal S."/>
            <person name="Antony Babu S."/>
            <person name="Zhou X.G."/>
        </authorList>
    </citation>
    <scope>NUCLEOTIDE SEQUENCE</scope>
    <source>
        <strain evidence="2">TX3</strain>
    </source>
</reference>
<keyword evidence="3" id="KW-1185">Reference proteome</keyword>
<evidence type="ECO:0000313" key="3">
    <source>
        <dbReference type="Proteomes" id="UP001176521"/>
    </source>
</evidence>
<organism evidence="2 3">
    <name type="scientific">Tilletia horrida</name>
    <dbReference type="NCBI Taxonomy" id="155126"/>
    <lineage>
        <taxon>Eukaryota</taxon>
        <taxon>Fungi</taxon>
        <taxon>Dikarya</taxon>
        <taxon>Basidiomycota</taxon>
        <taxon>Ustilaginomycotina</taxon>
        <taxon>Exobasidiomycetes</taxon>
        <taxon>Tilletiales</taxon>
        <taxon>Tilletiaceae</taxon>
        <taxon>Tilletia</taxon>
    </lineage>
</organism>
<dbReference type="EMBL" id="JAPDMQ010000124">
    <property type="protein sequence ID" value="KAK0534059.1"/>
    <property type="molecule type" value="Genomic_DNA"/>
</dbReference>
<sequence length="299" mass="32632">MTERNPFLSRSSFVEVYSRFALFNPTPGPRPNVHTYETEIISTDGNDHKARIHLYWPGTPPPDGTCISALAMMAYNSNTGIPELTTSKDEAELAWGDLTEPSYIERNLVTCVRLRVTGQCIEAEHDYVLLYALVYINGSLQECHVKGMINRANGRFVSLVGPKVGDVCGFRGKIESVETHPRRMFVIQLESYSSPSGAPHGQASTTRHTPGSAASRWKQARERALRDQAESSQAQDDAPGGASKRSLNDLSGEVVEDLDPHKNGASEDMTAAGRTKKARKVTVKATPVKAPVSEDSSSA</sequence>
<feature type="region of interest" description="Disordered" evidence="1">
    <location>
        <begin position="193"/>
        <end position="299"/>
    </location>
</feature>
<protein>
    <submittedName>
        <fullName evidence="2">Uncharacterized protein</fullName>
    </submittedName>
</protein>
<feature type="compositionally biased region" description="Polar residues" evidence="1">
    <location>
        <begin position="193"/>
        <end position="209"/>
    </location>
</feature>
<dbReference type="Proteomes" id="UP001176521">
    <property type="component" value="Unassembled WGS sequence"/>
</dbReference>
<gene>
    <name evidence="2" type="ORF">OC842_002760</name>
</gene>
<comment type="caution">
    <text evidence="2">The sequence shown here is derived from an EMBL/GenBank/DDBJ whole genome shotgun (WGS) entry which is preliminary data.</text>
</comment>
<proteinExistence type="predicted"/>
<dbReference type="AlphaFoldDB" id="A0AAN6JM00"/>
<feature type="compositionally biased region" description="Basic and acidic residues" evidence="1">
    <location>
        <begin position="219"/>
        <end position="229"/>
    </location>
</feature>
<accession>A0AAN6JM00</accession>
<evidence type="ECO:0000256" key="1">
    <source>
        <dbReference type="SAM" id="MobiDB-lite"/>
    </source>
</evidence>
<evidence type="ECO:0000313" key="2">
    <source>
        <dbReference type="EMBL" id="KAK0534059.1"/>
    </source>
</evidence>